<accession>A0A917MLR7</accession>
<dbReference type="Proteomes" id="UP000657592">
    <property type="component" value="Unassembled WGS sequence"/>
</dbReference>
<feature type="transmembrane region" description="Helical" evidence="3">
    <location>
        <begin position="122"/>
        <end position="143"/>
    </location>
</feature>
<reference evidence="4" key="2">
    <citation type="submission" date="2020-09" db="EMBL/GenBank/DDBJ databases">
        <authorList>
            <person name="Sun Q."/>
            <person name="Zhou Y."/>
        </authorList>
    </citation>
    <scope>NUCLEOTIDE SEQUENCE</scope>
    <source>
        <strain evidence="4">CGMCC 1.15794</strain>
    </source>
</reference>
<name>A0A917MLR7_9MICO</name>
<feature type="transmembrane region" description="Helical" evidence="3">
    <location>
        <begin position="149"/>
        <end position="170"/>
    </location>
</feature>
<dbReference type="AlphaFoldDB" id="A0A917MLR7"/>
<keyword evidence="1" id="KW-0175">Coiled coil</keyword>
<dbReference type="RefSeq" id="WP_188755978.1">
    <property type="nucleotide sequence ID" value="NZ_BMJY01000006.1"/>
</dbReference>
<dbReference type="EMBL" id="BMJY01000006">
    <property type="protein sequence ID" value="GGH44036.1"/>
    <property type="molecule type" value="Genomic_DNA"/>
</dbReference>
<feature type="compositionally biased region" description="Low complexity" evidence="2">
    <location>
        <begin position="265"/>
        <end position="280"/>
    </location>
</feature>
<evidence type="ECO:0000313" key="4">
    <source>
        <dbReference type="EMBL" id="GGH44036.1"/>
    </source>
</evidence>
<keyword evidence="3" id="KW-0812">Transmembrane</keyword>
<evidence type="ECO:0000256" key="1">
    <source>
        <dbReference type="SAM" id="Coils"/>
    </source>
</evidence>
<proteinExistence type="predicted"/>
<feature type="region of interest" description="Disordered" evidence="2">
    <location>
        <begin position="249"/>
        <end position="283"/>
    </location>
</feature>
<keyword evidence="3" id="KW-0472">Membrane</keyword>
<sequence length="310" mass="33615">MDGQLLGGGVIAAVIVLLWLVYLLPTWQSKMRFNAAERNAVRLNQALRILAETSETPEEVRVELTAREAAAKQKLARRVQAERSRLQIEQDLLALERKRQELAAIRLDPALRQAKARRRVRLVATALVASGLAAAGLGTWALVAGLGALWLSVGAAVAIVGMATLQRMAAVQARAARRARPEPVAAPARRAPVALIDEADRGWVPRELPAPLTAVSGSRAQSAQAEHEAREALRRAAREEALRERAEALEAQERRRQPAPVPIETARPAAVSPTASSAAAGESPYARMGYVDDREIEEHVRQLLARRAAS</sequence>
<gene>
    <name evidence="4" type="ORF">GCM10010921_18410</name>
</gene>
<keyword evidence="3" id="KW-1133">Transmembrane helix</keyword>
<evidence type="ECO:0008006" key="6">
    <source>
        <dbReference type="Google" id="ProtNLM"/>
    </source>
</evidence>
<comment type="caution">
    <text evidence="4">The sequence shown here is derived from an EMBL/GenBank/DDBJ whole genome shotgun (WGS) entry which is preliminary data.</text>
</comment>
<organism evidence="4 5">
    <name type="scientific">Microbacterium album</name>
    <dbReference type="NCBI Taxonomy" id="2053191"/>
    <lineage>
        <taxon>Bacteria</taxon>
        <taxon>Bacillati</taxon>
        <taxon>Actinomycetota</taxon>
        <taxon>Actinomycetes</taxon>
        <taxon>Micrococcales</taxon>
        <taxon>Microbacteriaceae</taxon>
        <taxon>Microbacterium</taxon>
    </lineage>
</organism>
<reference evidence="4" key="1">
    <citation type="journal article" date="2014" name="Int. J. Syst. Evol. Microbiol.">
        <title>Complete genome sequence of Corynebacterium casei LMG S-19264T (=DSM 44701T), isolated from a smear-ripened cheese.</title>
        <authorList>
            <consortium name="US DOE Joint Genome Institute (JGI-PGF)"/>
            <person name="Walter F."/>
            <person name="Albersmeier A."/>
            <person name="Kalinowski J."/>
            <person name="Ruckert C."/>
        </authorList>
    </citation>
    <scope>NUCLEOTIDE SEQUENCE</scope>
    <source>
        <strain evidence="4">CGMCC 1.15794</strain>
    </source>
</reference>
<keyword evidence="5" id="KW-1185">Reference proteome</keyword>
<evidence type="ECO:0000256" key="2">
    <source>
        <dbReference type="SAM" id="MobiDB-lite"/>
    </source>
</evidence>
<feature type="coiled-coil region" evidence="1">
    <location>
        <begin position="78"/>
        <end position="105"/>
    </location>
</feature>
<protein>
    <recommendedName>
        <fullName evidence="6">Large exoprotein</fullName>
    </recommendedName>
</protein>
<evidence type="ECO:0000313" key="5">
    <source>
        <dbReference type="Proteomes" id="UP000657592"/>
    </source>
</evidence>
<feature type="region of interest" description="Disordered" evidence="2">
    <location>
        <begin position="214"/>
        <end position="235"/>
    </location>
</feature>
<feature type="compositionally biased region" description="Basic and acidic residues" evidence="2">
    <location>
        <begin position="225"/>
        <end position="235"/>
    </location>
</feature>
<feature type="transmembrane region" description="Helical" evidence="3">
    <location>
        <begin position="6"/>
        <end position="24"/>
    </location>
</feature>
<evidence type="ECO:0000256" key="3">
    <source>
        <dbReference type="SAM" id="Phobius"/>
    </source>
</evidence>